<feature type="transmembrane region" description="Helical" evidence="2">
    <location>
        <begin position="479"/>
        <end position="496"/>
    </location>
</feature>
<feature type="transmembrane region" description="Helical" evidence="2">
    <location>
        <begin position="538"/>
        <end position="560"/>
    </location>
</feature>
<dbReference type="Proteomes" id="UP000316096">
    <property type="component" value="Unassembled WGS sequence"/>
</dbReference>
<keyword evidence="2" id="KW-1133">Transmembrane helix</keyword>
<evidence type="ECO:0000256" key="2">
    <source>
        <dbReference type="SAM" id="Phobius"/>
    </source>
</evidence>
<feature type="transmembrane region" description="Helical" evidence="2">
    <location>
        <begin position="508"/>
        <end position="526"/>
    </location>
</feature>
<feature type="region of interest" description="Disordered" evidence="1">
    <location>
        <begin position="23"/>
        <end position="43"/>
    </location>
</feature>
<dbReference type="AlphaFoldDB" id="A0A543BSN1"/>
<name>A0A543BSN1_9ACTN</name>
<gene>
    <name evidence="3" type="ORF">FB559_8460</name>
</gene>
<dbReference type="OrthoDB" id="5194370at2"/>
<feature type="compositionally biased region" description="Acidic residues" evidence="1">
    <location>
        <begin position="29"/>
        <end position="38"/>
    </location>
</feature>
<dbReference type="EMBL" id="VFOZ01000003">
    <property type="protein sequence ID" value="TQL87849.1"/>
    <property type="molecule type" value="Genomic_DNA"/>
</dbReference>
<keyword evidence="4" id="KW-1185">Reference proteome</keyword>
<organism evidence="3 4">
    <name type="scientific">Actinoallomurus bryophytorum</name>
    <dbReference type="NCBI Taxonomy" id="1490222"/>
    <lineage>
        <taxon>Bacteria</taxon>
        <taxon>Bacillati</taxon>
        <taxon>Actinomycetota</taxon>
        <taxon>Actinomycetes</taxon>
        <taxon>Streptosporangiales</taxon>
        <taxon>Thermomonosporaceae</taxon>
        <taxon>Actinoallomurus</taxon>
    </lineage>
</organism>
<protein>
    <recommendedName>
        <fullName evidence="5">Pentapeptide repeat protein</fullName>
    </recommendedName>
</protein>
<evidence type="ECO:0000256" key="1">
    <source>
        <dbReference type="SAM" id="MobiDB-lite"/>
    </source>
</evidence>
<accession>A0A543BSN1</accession>
<sequence length="567" mass="60717">MVARSELSAAELQVWRAFPRGEPVRLGGEDSDPDEVSAGDDWGPSRQVRAEVITELLSGAFSPVAGRVAALRLSGAQIVGRLALRDAEIRQSVRLRGCRLDDGLDLSEARTRSLDLTRSHVRGLSLNGAHIEGSVGLVGAHLADRSGYALDADGLTLSRNLFCRDGFRGQGEIRLVGASIGGQFELGGAHLANPGGKALSAEGMTLAGHMICRDGFEAQGEVCLVGASIGGVLDLNGAHLSDPGGSPLNADGLKLAGSLFCRDGFQARGEVRLLGAHVGGQVNLDGADLANPGGYAFNADRMTVAGTMFCSGGFRAEGEIRLLGVRIGGRLRFDGADLANPGGNALTADQMAVTEGMYCQDGFQAEGGISMYRANIGVLCDDPGSWPRRLVLDGFTYEGLDPYLPAGRRLEWLRRMDAYRAQPYEQLAAYYRRLGHDEQARRVLLARMRSRTNERPWWARSWGWFQDVLAGYGYAPGRAVGWLVGVLIVGWAFFHLHQPAPARPQDHPVFHAGLYALDLMLPAPGLGQEQAWDPQGGILAIATTLRIFGWLLAIAVVASITRGLSRN</sequence>
<evidence type="ECO:0000313" key="4">
    <source>
        <dbReference type="Proteomes" id="UP000316096"/>
    </source>
</evidence>
<evidence type="ECO:0000313" key="3">
    <source>
        <dbReference type="EMBL" id="TQL87849.1"/>
    </source>
</evidence>
<evidence type="ECO:0008006" key="5">
    <source>
        <dbReference type="Google" id="ProtNLM"/>
    </source>
</evidence>
<keyword evidence="2" id="KW-0812">Transmembrane</keyword>
<dbReference type="RefSeq" id="WP_141963450.1">
    <property type="nucleotide sequence ID" value="NZ_VFOZ01000003.1"/>
</dbReference>
<comment type="caution">
    <text evidence="3">The sequence shown here is derived from an EMBL/GenBank/DDBJ whole genome shotgun (WGS) entry which is preliminary data.</text>
</comment>
<reference evidence="3 4" key="1">
    <citation type="submission" date="2019-06" db="EMBL/GenBank/DDBJ databases">
        <title>Sequencing the genomes of 1000 actinobacteria strains.</title>
        <authorList>
            <person name="Klenk H.-P."/>
        </authorList>
    </citation>
    <scope>NUCLEOTIDE SEQUENCE [LARGE SCALE GENOMIC DNA]</scope>
    <source>
        <strain evidence="3 4">DSM 102200</strain>
    </source>
</reference>
<keyword evidence="2" id="KW-0472">Membrane</keyword>
<proteinExistence type="predicted"/>